<dbReference type="AlphaFoldDB" id="A0A139X4N3"/>
<name>A0A139X4N3_9CYAN</name>
<organism evidence="2 3">
    <name type="scientific">Scytonema hofmannii PCC 7110</name>
    <dbReference type="NCBI Taxonomy" id="128403"/>
    <lineage>
        <taxon>Bacteria</taxon>
        <taxon>Bacillati</taxon>
        <taxon>Cyanobacteriota</taxon>
        <taxon>Cyanophyceae</taxon>
        <taxon>Nostocales</taxon>
        <taxon>Scytonemataceae</taxon>
        <taxon>Scytonema</taxon>
    </lineage>
</organism>
<evidence type="ECO:0008006" key="4">
    <source>
        <dbReference type="Google" id="ProtNLM"/>
    </source>
</evidence>
<dbReference type="PROSITE" id="PS50082">
    <property type="entry name" value="WD_REPEATS_2"/>
    <property type="match status" value="2"/>
</dbReference>
<protein>
    <recommendedName>
        <fullName evidence="4">Anaphase-promoting complex subunit 4 WD40 domain-containing protein</fullName>
    </recommendedName>
</protein>
<reference evidence="2 3" key="1">
    <citation type="journal article" date="2013" name="Genome Biol. Evol.">
        <title>Genomes of Stigonematalean cyanobacteria (subsection V) and the evolution of oxygenic photosynthesis from prokaryotes to plastids.</title>
        <authorList>
            <person name="Dagan T."/>
            <person name="Roettger M."/>
            <person name="Stucken K."/>
            <person name="Landan G."/>
            <person name="Koch R."/>
            <person name="Major P."/>
            <person name="Gould S.B."/>
            <person name="Goremykin V.V."/>
            <person name="Rippka R."/>
            <person name="Tandeau de Marsac N."/>
            <person name="Gugger M."/>
            <person name="Lockhart P.J."/>
            <person name="Allen J.F."/>
            <person name="Brune I."/>
            <person name="Maus I."/>
            <person name="Puhler A."/>
            <person name="Martin W.F."/>
        </authorList>
    </citation>
    <scope>NUCLEOTIDE SEQUENCE [LARGE SCALE GENOMIC DNA]</scope>
    <source>
        <strain evidence="2 3">PCC 7110</strain>
    </source>
</reference>
<dbReference type="RefSeq" id="WP_017740552.1">
    <property type="nucleotide sequence ID" value="NZ_KQ976354.1"/>
</dbReference>
<dbReference type="STRING" id="128403.WA1_30440"/>
<feature type="repeat" description="WD" evidence="1">
    <location>
        <begin position="282"/>
        <end position="311"/>
    </location>
</feature>
<gene>
    <name evidence="2" type="ORF">WA1_30440</name>
</gene>
<keyword evidence="1" id="KW-0853">WD repeat</keyword>
<dbReference type="InterPro" id="IPR036322">
    <property type="entry name" value="WD40_repeat_dom_sf"/>
</dbReference>
<dbReference type="SUPFAM" id="SSF50978">
    <property type="entry name" value="WD40 repeat-like"/>
    <property type="match status" value="1"/>
</dbReference>
<proteinExistence type="predicted"/>
<dbReference type="PANTHER" id="PTHR19879">
    <property type="entry name" value="TRANSCRIPTION INITIATION FACTOR TFIID"/>
    <property type="match status" value="1"/>
</dbReference>
<dbReference type="EMBL" id="ANNX02000033">
    <property type="protein sequence ID" value="KYC39659.1"/>
    <property type="molecule type" value="Genomic_DNA"/>
</dbReference>
<sequence>MVSNAEPPRSENSDQTWEYLPATSHDVDQIAFSPDGKILASYYGRSVESVKLWDVASGKQLYAAKWVDLQDLAGGNEGLDFMNYQPLFFSPNGKALTWKGFVWDLALGKVVNVKALKSPFKRFQWHNVAVSPDLQIAVSTDHDAGIIKLWETSTGTEIYTFFLENKVRDIYVNQFSPDGKIFASLIWFWDYGDVSPNRRGEETIKLWEVETGTELCSIPLPGVTGETKYRGTLAFSSDGRILASNCGDTWRRVIVLSETATGKEICRFQGFRRKNFAGLDKIVSLAFSPDDQFLASGDSTGTITLWQIKKGWLQPLTAKKIQTFIDNAFNEPVKTLAFSPDRQTLASGLGDNNGGILLWDVKSGKKLKTFPGHPVSDRRVCSSGLVDRDQIAVSPDGKMIASIDDSNDMIKLWNIQSGSFLRYLKYESHRFAVWRRVVIIGKLAFSQDGKFLVGVHDSCGPHITPSKIVIWEVATGREIQSIQYNVQANWGSRTVNQYGDLLAVIERSRKLQIKVLQVRTGQIICTLTGNLSDDYGYPNQIIFSPDKRLVATRYSMSKFAIWNIATGRLIRTINTEDLEGDTDSEDPDPVLFSPDGKILAIAGIENITLWQVSSGEQIRTINRYHNGWGSCLAFSPNGQTLAFTENTGYSGYAIKLWDLKTGSEIYLSKNPLNRVISLNFSGNGQVLVSSYGDGTIVVWQQK</sequence>
<dbReference type="InterPro" id="IPR011659">
    <property type="entry name" value="WD40"/>
</dbReference>
<accession>A0A139X4N3</accession>
<dbReference type="InterPro" id="IPR001680">
    <property type="entry name" value="WD40_rpt"/>
</dbReference>
<feature type="repeat" description="WD" evidence="1">
    <location>
        <begin position="675"/>
        <end position="702"/>
    </location>
</feature>
<evidence type="ECO:0000313" key="2">
    <source>
        <dbReference type="EMBL" id="KYC39659.1"/>
    </source>
</evidence>
<dbReference type="PANTHER" id="PTHR19879:SF9">
    <property type="entry name" value="TRANSCRIPTION INITIATION FACTOR TFIID SUBUNIT 5"/>
    <property type="match status" value="1"/>
</dbReference>
<dbReference type="InterPro" id="IPR011047">
    <property type="entry name" value="Quinoprotein_ADH-like_sf"/>
</dbReference>
<dbReference type="Pfam" id="PF07676">
    <property type="entry name" value="PD40"/>
    <property type="match status" value="1"/>
</dbReference>
<comment type="caution">
    <text evidence="2">The sequence shown here is derived from an EMBL/GenBank/DDBJ whole genome shotgun (WGS) entry which is preliminary data.</text>
</comment>
<dbReference type="PROSITE" id="PS50294">
    <property type="entry name" value="WD_REPEATS_REGION"/>
    <property type="match status" value="1"/>
</dbReference>
<evidence type="ECO:0000256" key="1">
    <source>
        <dbReference type="PROSITE-ProRule" id="PRU00221"/>
    </source>
</evidence>
<dbReference type="SMART" id="SM00320">
    <property type="entry name" value="WD40"/>
    <property type="match status" value="8"/>
</dbReference>
<dbReference type="Pfam" id="PF00400">
    <property type="entry name" value="WD40"/>
    <property type="match status" value="3"/>
</dbReference>
<dbReference type="OrthoDB" id="501687at2"/>
<dbReference type="SUPFAM" id="SSF50998">
    <property type="entry name" value="Quinoprotein alcohol dehydrogenase-like"/>
    <property type="match status" value="1"/>
</dbReference>
<dbReference type="InterPro" id="IPR015943">
    <property type="entry name" value="WD40/YVTN_repeat-like_dom_sf"/>
</dbReference>
<evidence type="ECO:0000313" key="3">
    <source>
        <dbReference type="Proteomes" id="UP000076925"/>
    </source>
</evidence>
<dbReference type="Gene3D" id="2.130.10.10">
    <property type="entry name" value="YVTN repeat-like/Quinoprotein amine dehydrogenase"/>
    <property type="match status" value="4"/>
</dbReference>
<keyword evidence="3" id="KW-1185">Reference proteome</keyword>
<dbReference type="Proteomes" id="UP000076925">
    <property type="component" value="Unassembled WGS sequence"/>
</dbReference>